<dbReference type="Proteomes" id="UP001148614">
    <property type="component" value="Unassembled WGS sequence"/>
</dbReference>
<reference evidence="2" key="1">
    <citation type="submission" date="2022-07" db="EMBL/GenBank/DDBJ databases">
        <title>Genome Sequence of Xylaria arbuscula.</title>
        <authorList>
            <person name="Buettner E."/>
        </authorList>
    </citation>
    <scope>NUCLEOTIDE SEQUENCE</scope>
    <source>
        <strain evidence="2">VT107</strain>
    </source>
</reference>
<proteinExistence type="predicted"/>
<evidence type="ECO:0000313" key="3">
    <source>
        <dbReference type="Proteomes" id="UP001148614"/>
    </source>
</evidence>
<evidence type="ECO:0000256" key="1">
    <source>
        <dbReference type="SAM" id="MobiDB-lite"/>
    </source>
</evidence>
<dbReference type="EMBL" id="JANPWZ010000658">
    <property type="protein sequence ID" value="KAJ3573767.1"/>
    <property type="molecule type" value="Genomic_DNA"/>
</dbReference>
<protein>
    <submittedName>
        <fullName evidence="2">Uncharacterized protein</fullName>
    </submittedName>
</protein>
<dbReference type="AlphaFoldDB" id="A0A9W8NFK5"/>
<evidence type="ECO:0000313" key="2">
    <source>
        <dbReference type="EMBL" id="KAJ3573767.1"/>
    </source>
</evidence>
<organism evidence="2 3">
    <name type="scientific">Xylaria arbuscula</name>
    <dbReference type="NCBI Taxonomy" id="114810"/>
    <lineage>
        <taxon>Eukaryota</taxon>
        <taxon>Fungi</taxon>
        <taxon>Dikarya</taxon>
        <taxon>Ascomycota</taxon>
        <taxon>Pezizomycotina</taxon>
        <taxon>Sordariomycetes</taxon>
        <taxon>Xylariomycetidae</taxon>
        <taxon>Xylariales</taxon>
        <taxon>Xylariaceae</taxon>
        <taxon>Xylaria</taxon>
    </lineage>
</organism>
<feature type="region of interest" description="Disordered" evidence="1">
    <location>
        <begin position="414"/>
        <end position="472"/>
    </location>
</feature>
<accession>A0A9W8NFK5</accession>
<dbReference type="PANTHER" id="PTHR42037:SF1">
    <property type="match status" value="1"/>
</dbReference>
<dbReference type="VEuPathDB" id="FungiDB:F4678DRAFT_427404"/>
<keyword evidence="3" id="KW-1185">Reference proteome</keyword>
<feature type="compositionally biased region" description="Low complexity" evidence="1">
    <location>
        <begin position="426"/>
        <end position="441"/>
    </location>
</feature>
<sequence length="472" mass="53418">MPNSKSKAPPNRGSAPDKKYFQLWRRFYEPLVMLKILGSTRGEHSPKPQQQSPVHRFLDNLAYLADHDKGGSTTSAIGLEDAPDRFNFWIASNEPKQSVKSSIFLASFLQDVRVIADSTNGRRKSLEEKATHRCINFAKNRVKKEAKMLARDITKCMGCFTNPEDTELCEWLKRFQETEPLELCYMAYRERDSPMKGRLDGQLSPYNDSCTMDRRSVAIKDVVHRLGRLAHHVRAPHQVIEDVSNQPGLRNVLDEFQVHFIPSHLVVDRPNAEPNIHIHSILTRMLPCDGFNAEYREAADTMNRRFDIVKRFKDTFWSTFGEGGSSSRMIGWLPQGSRDPEYKHQRDILNEMAKSIREDALDQILRKTSAAPWHPDSQTGFTLRVPSVQGEVLQTTIDQAPLTDAMRMVDLDLATDSDESQPSSTGGYASGSRHSSAASMSDDSKRRMRKLSWPVIEDSDDDSDSSSGGAML</sequence>
<gene>
    <name evidence="2" type="ORF">NPX13_g4579</name>
</gene>
<dbReference type="PANTHER" id="PTHR42037">
    <property type="match status" value="1"/>
</dbReference>
<comment type="caution">
    <text evidence="2">The sequence shown here is derived from an EMBL/GenBank/DDBJ whole genome shotgun (WGS) entry which is preliminary data.</text>
</comment>
<name>A0A9W8NFK5_9PEZI</name>